<sequence>MLDGLLLVIIIIIAYKIYKWVKGRPRIPNTSDKFVLITGCDSGFGREDALRLDGLGFRVFAACLTEKGEEEIRQSCSERVVTLRMNVADHESVKQGFQTVKGHLGDKGLWGLVNNAGISGRIGEMEWLGLQDYQQVFAVNFFGLVDVTLTFLPLLKKAGGRIVNMSSCTARMEPGTGPYAASKFAVEGFSDGFRRTLRKAGVSVHILEPGYFKTAITKPDNIAQKMKAAWDNLEPERKEEIGEQNFQAKTQDVLKHLDMICSPRLDLVVDAIEHALTAVSPHSRYVCGWDAKLVIIPLSWLPTDIGDAIFHWMTPK</sequence>
<dbReference type="PROSITE" id="PS00061">
    <property type="entry name" value="ADH_SHORT"/>
    <property type="match status" value="1"/>
</dbReference>
<dbReference type="AlphaFoldDB" id="A0A9J7KMT5"/>
<keyword evidence="2" id="KW-0560">Oxidoreductase</keyword>
<reference evidence="5" key="2">
    <citation type="submission" date="2025-08" db="UniProtKB">
        <authorList>
            <consortium name="RefSeq"/>
        </authorList>
    </citation>
    <scope>IDENTIFICATION</scope>
    <source>
        <strain evidence="5">S238N-H82</strain>
        <tissue evidence="5">Testes</tissue>
    </source>
</reference>
<proteinExistence type="inferred from homology"/>
<dbReference type="SUPFAM" id="SSF51735">
    <property type="entry name" value="NAD(P)-binding Rossmann-fold domains"/>
    <property type="match status" value="1"/>
</dbReference>
<dbReference type="GO" id="GO:0008202">
    <property type="term" value="P:steroid metabolic process"/>
    <property type="evidence" value="ECO:0000318"/>
    <property type="project" value="GO_Central"/>
</dbReference>
<dbReference type="FunFam" id="3.40.50.720:FF:000074">
    <property type="entry name" value="Retinol dehydrogenase type 1"/>
    <property type="match status" value="1"/>
</dbReference>
<keyword evidence="4" id="KW-1185">Reference proteome</keyword>
<evidence type="ECO:0000256" key="2">
    <source>
        <dbReference type="ARBA" id="ARBA00023002"/>
    </source>
</evidence>
<reference evidence="4" key="1">
    <citation type="journal article" date="2020" name="Nat. Ecol. Evol.">
        <title>Deeply conserved synteny resolves early events in vertebrate evolution.</title>
        <authorList>
            <person name="Simakov O."/>
            <person name="Marletaz F."/>
            <person name="Yue J.X."/>
            <person name="O'Connell B."/>
            <person name="Jenkins J."/>
            <person name="Brandt A."/>
            <person name="Calef R."/>
            <person name="Tung C.H."/>
            <person name="Huang T.K."/>
            <person name="Schmutz J."/>
            <person name="Satoh N."/>
            <person name="Yu J.K."/>
            <person name="Putnam N.H."/>
            <person name="Green R.E."/>
            <person name="Rokhsar D.S."/>
        </authorList>
    </citation>
    <scope>NUCLEOTIDE SEQUENCE [LARGE SCALE GENOMIC DNA]</scope>
    <source>
        <strain evidence="4">S238N-H82</strain>
    </source>
</reference>
<dbReference type="Pfam" id="PF00106">
    <property type="entry name" value="adh_short"/>
    <property type="match status" value="1"/>
</dbReference>
<comment type="similarity">
    <text evidence="1 3">Belongs to the short-chain dehydrogenases/reductases (SDR) family.</text>
</comment>
<evidence type="ECO:0000313" key="5">
    <source>
        <dbReference type="RefSeq" id="XP_035666892.1"/>
    </source>
</evidence>
<dbReference type="Gene3D" id="3.40.50.720">
    <property type="entry name" value="NAD(P)-binding Rossmann-like Domain"/>
    <property type="match status" value="1"/>
</dbReference>
<dbReference type="InterPro" id="IPR036291">
    <property type="entry name" value="NAD(P)-bd_dom_sf"/>
</dbReference>
<dbReference type="PRINTS" id="PR00081">
    <property type="entry name" value="GDHRDH"/>
</dbReference>
<dbReference type="OrthoDB" id="5296at2759"/>
<gene>
    <name evidence="5" type="primary">LOC118409725</name>
</gene>
<name>A0A9J7KMT5_BRAFL</name>
<accession>A0A9J7KMT5</accession>
<dbReference type="InterPro" id="IPR002347">
    <property type="entry name" value="SDR_fam"/>
</dbReference>
<evidence type="ECO:0000256" key="3">
    <source>
        <dbReference type="RuleBase" id="RU000363"/>
    </source>
</evidence>
<evidence type="ECO:0000313" key="4">
    <source>
        <dbReference type="Proteomes" id="UP000001554"/>
    </source>
</evidence>
<dbReference type="KEGG" id="bfo:118409725"/>
<dbReference type="InterPro" id="IPR020904">
    <property type="entry name" value="Sc_DH/Rdtase_CS"/>
</dbReference>
<dbReference type="Proteomes" id="UP000001554">
    <property type="component" value="Chromosome 2"/>
</dbReference>
<dbReference type="PANTHER" id="PTHR43313:SF1">
    <property type="entry name" value="3BETA-HYDROXYSTEROID DEHYDROGENASE DHS-16"/>
    <property type="match status" value="1"/>
</dbReference>
<dbReference type="GeneID" id="118409725"/>
<dbReference type="OMA" id="WHIRDSY"/>
<dbReference type="RefSeq" id="XP_035666892.1">
    <property type="nucleotide sequence ID" value="XM_035810999.1"/>
</dbReference>
<protein>
    <submittedName>
        <fullName evidence="5">Retinol dehydrogenase 16-like</fullName>
    </submittedName>
</protein>
<evidence type="ECO:0000256" key="1">
    <source>
        <dbReference type="ARBA" id="ARBA00006484"/>
    </source>
</evidence>
<dbReference type="PRINTS" id="PR00080">
    <property type="entry name" value="SDRFAMILY"/>
</dbReference>
<organism evidence="4 5">
    <name type="scientific">Branchiostoma floridae</name>
    <name type="common">Florida lancelet</name>
    <name type="synonym">Amphioxus</name>
    <dbReference type="NCBI Taxonomy" id="7739"/>
    <lineage>
        <taxon>Eukaryota</taxon>
        <taxon>Metazoa</taxon>
        <taxon>Chordata</taxon>
        <taxon>Cephalochordata</taxon>
        <taxon>Leptocardii</taxon>
        <taxon>Amphioxiformes</taxon>
        <taxon>Branchiostomatidae</taxon>
        <taxon>Branchiostoma</taxon>
    </lineage>
</organism>
<dbReference type="GO" id="GO:0016491">
    <property type="term" value="F:oxidoreductase activity"/>
    <property type="evidence" value="ECO:0000318"/>
    <property type="project" value="GO_Central"/>
</dbReference>
<dbReference type="PANTHER" id="PTHR43313">
    <property type="entry name" value="SHORT-CHAIN DEHYDROGENASE/REDUCTASE FAMILY 9C"/>
    <property type="match status" value="1"/>
</dbReference>